<evidence type="ECO:0000313" key="2">
    <source>
        <dbReference type="Proteomes" id="UP001497602"/>
    </source>
</evidence>
<dbReference type="InterPro" id="IPR036249">
    <property type="entry name" value="Thioredoxin-like_sf"/>
</dbReference>
<dbReference type="EMBL" id="CAXJRC010000007">
    <property type="protein sequence ID" value="CAL2105571.1"/>
    <property type="molecule type" value="Genomic_DNA"/>
</dbReference>
<keyword evidence="2" id="KW-1185">Reference proteome</keyword>
<sequence>MGKNIAKAATTFLFCDGGSCQKAKSEMAVREARAHLRNEGLWDTTHTIRTRCNGRCEDAPTWIVQPGNCWYKNVTPEKAVEIVNAHIHTVEPIEEYLLYKGGNNYITSDNERTPKPIVFKEKTTPNHASILVARAPASDQNIYPLFKKLFENPNGLKLTFPAKDELIILTKHQVDYTDTFDIAVTGSETNFTLAIGPITKAMENDVSQEIKDRKVGVVEVLWDKHNTNYICEINFKNRKGKHLVSFHIPIHNKDAWNYLLSIYLNMDSNKPKIATLLEQ</sequence>
<evidence type="ECO:0000313" key="1">
    <source>
        <dbReference type="EMBL" id="CAL2105571.1"/>
    </source>
</evidence>
<dbReference type="CDD" id="cd02980">
    <property type="entry name" value="TRX_Fd_family"/>
    <property type="match status" value="1"/>
</dbReference>
<dbReference type="RefSeq" id="WP_348737389.1">
    <property type="nucleotide sequence ID" value="NZ_CAXJRC010000007.1"/>
</dbReference>
<dbReference type="SUPFAM" id="SSF52833">
    <property type="entry name" value="Thioredoxin-like"/>
    <property type="match status" value="1"/>
</dbReference>
<dbReference type="Proteomes" id="UP001497602">
    <property type="component" value="Unassembled WGS sequence"/>
</dbReference>
<protein>
    <submittedName>
        <fullName evidence="1">2Fe-2S ferredoxin involved in cobalamin biosynthesis</fullName>
    </submittedName>
</protein>
<proteinExistence type="predicted"/>
<dbReference type="Gene3D" id="3.40.30.10">
    <property type="entry name" value="Glutaredoxin"/>
    <property type="match status" value="1"/>
</dbReference>
<comment type="caution">
    <text evidence="1">The sequence shown here is derived from an EMBL/GenBank/DDBJ whole genome shotgun (WGS) entry which is preliminary data.</text>
</comment>
<reference evidence="1 2" key="1">
    <citation type="submission" date="2024-05" db="EMBL/GenBank/DDBJ databases">
        <authorList>
            <person name="Duchaud E."/>
        </authorList>
    </citation>
    <scope>NUCLEOTIDE SEQUENCE [LARGE SCALE GENOMIC DNA]</scope>
    <source>
        <strain evidence="1">Ena-SAMPLE-TAB-13-05-2024-13:56:06:370-140305</strain>
    </source>
</reference>
<name>A0ABM9PIY1_9FLAO</name>
<gene>
    <name evidence="1" type="ORF">T190115A13A_160104</name>
</gene>
<accession>A0ABM9PIY1</accession>
<organism evidence="1 2">
    <name type="scientific">Tenacibaculum vairaonense</name>
    <dbReference type="NCBI Taxonomy" id="3137860"/>
    <lineage>
        <taxon>Bacteria</taxon>
        <taxon>Pseudomonadati</taxon>
        <taxon>Bacteroidota</taxon>
        <taxon>Flavobacteriia</taxon>
        <taxon>Flavobacteriales</taxon>
        <taxon>Flavobacteriaceae</taxon>
        <taxon>Tenacibaculum</taxon>
    </lineage>
</organism>